<name>A0A1M6NXP5_9CLOT</name>
<keyword evidence="2 5" id="KW-0812">Transmembrane</keyword>
<feature type="transmembrane region" description="Helical" evidence="5">
    <location>
        <begin position="21"/>
        <end position="40"/>
    </location>
</feature>
<accession>A0A1M6NXP5</accession>
<proteinExistence type="predicted"/>
<evidence type="ECO:0000313" key="8">
    <source>
        <dbReference type="Proteomes" id="UP000184080"/>
    </source>
</evidence>
<gene>
    <name evidence="7" type="ORF">SAMN05444401_0346</name>
</gene>
<dbReference type="STRING" id="1121298.SAMN05444401_0346"/>
<sequence>MKKLKALSIYQLRLQIRDYQAMFFLIGFPVIMYVIFSNLLKGVTGYNGKVAAVDYLIPSYLPIIIINGGIMMFGLMLTVYKEKNYFIKYKLLGFKPLEIAISVSITIIICEIIGIISLVLFAYFINNITIPINNIVNVLLTILIITAFQFSLGYFLSSIFRKSTVYQTVALIVFYFEMFLGGLTFPPEMFGASMRRVLEIINPIIHGLYMIRGTWIEGKSVLNYPLECGILLGVTALLCLIASVIDKSNYAKSAY</sequence>
<evidence type="ECO:0000256" key="3">
    <source>
        <dbReference type="ARBA" id="ARBA00022989"/>
    </source>
</evidence>
<evidence type="ECO:0000313" key="7">
    <source>
        <dbReference type="EMBL" id="SHK00463.1"/>
    </source>
</evidence>
<dbReference type="GO" id="GO:0016020">
    <property type="term" value="C:membrane"/>
    <property type="evidence" value="ECO:0007669"/>
    <property type="project" value="UniProtKB-SubCell"/>
</dbReference>
<dbReference type="RefSeq" id="WP_073012422.1">
    <property type="nucleotide sequence ID" value="NZ_FQZO01000013.1"/>
</dbReference>
<keyword evidence="4 5" id="KW-0472">Membrane</keyword>
<dbReference type="AlphaFoldDB" id="A0A1M6NXP5"/>
<dbReference type="Pfam" id="PF01061">
    <property type="entry name" value="ABC2_membrane"/>
    <property type="match status" value="1"/>
</dbReference>
<feature type="transmembrane region" description="Helical" evidence="5">
    <location>
        <begin position="224"/>
        <end position="245"/>
    </location>
</feature>
<feature type="transmembrane region" description="Helical" evidence="5">
    <location>
        <begin position="135"/>
        <end position="156"/>
    </location>
</feature>
<evidence type="ECO:0000256" key="5">
    <source>
        <dbReference type="SAM" id="Phobius"/>
    </source>
</evidence>
<dbReference type="InterPro" id="IPR052902">
    <property type="entry name" value="ABC-2_transporter"/>
</dbReference>
<evidence type="ECO:0000256" key="1">
    <source>
        <dbReference type="ARBA" id="ARBA00004141"/>
    </source>
</evidence>
<dbReference type="PANTHER" id="PTHR43027:SF2">
    <property type="entry name" value="TRANSPORT PERMEASE PROTEIN"/>
    <property type="match status" value="1"/>
</dbReference>
<dbReference type="InterPro" id="IPR013525">
    <property type="entry name" value="ABC2_TM"/>
</dbReference>
<dbReference type="Proteomes" id="UP000184080">
    <property type="component" value="Unassembled WGS sequence"/>
</dbReference>
<keyword evidence="3 5" id="KW-1133">Transmembrane helix</keyword>
<evidence type="ECO:0000256" key="2">
    <source>
        <dbReference type="ARBA" id="ARBA00022692"/>
    </source>
</evidence>
<feature type="transmembrane region" description="Helical" evidence="5">
    <location>
        <begin position="60"/>
        <end position="80"/>
    </location>
</feature>
<feature type="transmembrane region" description="Helical" evidence="5">
    <location>
        <begin position="101"/>
        <end position="123"/>
    </location>
</feature>
<dbReference type="GO" id="GO:0140359">
    <property type="term" value="F:ABC-type transporter activity"/>
    <property type="evidence" value="ECO:0007669"/>
    <property type="project" value="InterPro"/>
</dbReference>
<organism evidence="7 8">
    <name type="scientific">Clostridium amylolyticum</name>
    <dbReference type="NCBI Taxonomy" id="1121298"/>
    <lineage>
        <taxon>Bacteria</taxon>
        <taxon>Bacillati</taxon>
        <taxon>Bacillota</taxon>
        <taxon>Clostridia</taxon>
        <taxon>Eubacteriales</taxon>
        <taxon>Clostridiaceae</taxon>
        <taxon>Clostridium</taxon>
    </lineage>
</organism>
<keyword evidence="8" id="KW-1185">Reference proteome</keyword>
<dbReference type="EMBL" id="FQZO01000013">
    <property type="protein sequence ID" value="SHK00463.1"/>
    <property type="molecule type" value="Genomic_DNA"/>
</dbReference>
<feature type="transmembrane region" description="Helical" evidence="5">
    <location>
        <begin position="168"/>
        <end position="185"/>
    </location>
</feature>
<protein>
    <submittedName>
        <fullName evidence="7">ABC-2 type transport system permease protein</fullName>
    </submittedName>
</protein>
<reference evidence="7 8" key="1">
    <citation type="submission" date="2016-11" db="EMBL/GenBank/DDBJ databases">
        <authorList>
            <person name="Jaros S."/>
            <person name="Januszkiewicz K."/>
            <person name="Wedrychowicz H."/>
        </authorList>
    </citation>
    <scope>NUCLEOTIDE SEQUENCE [LARGE SCALE GENOMIC DNA]</scope>
    <source>
        <strain evidence="7 8">DSM 21864</strain>
    </source>
</reference>
<dbReference type="OrthoDB" id="9774758at2"/>
<comment type="subcellular location">
    <subcellularLocation>
        <location evidence="1">Membrane</location>
        <topology evidence="1">Multi-pass membrane protein</topology>
    </subcellularLocation>
</comment>
<evidence type="ECO:0000259" key="6">
    <source>
        <dbReference type="Pfam" id="PF01061"/>
    </source>
</evidence>
<dbReference type="PANTHER" id="PTHR43027">
    <property type="entry name" value="DOXORUBICIN RESISTANCE ABC TRANSPORTER PERMEASE PROTEIN DRRC-RELATED"/>
    <property type="match status" value="1"/>
</dbReference>
<evidence type="ECO:0000256" key="4">
    <source>
        <dbReference type="ARBA" id="ARBA00023136"/>
    </source>
</evidence>
<feature type="domain" description="ABC-2 type transporter transmembrane" evidence="6">
    <location>
        <begin position="4"/>
        <end position="213"/>
    </location>
</feature>